<keyword evidence="3" id="KW-1185">Reference proteome</keyword>
<dbReference type="Proteomes" id="UP001141806">
    <property type="component" value="Unassembled WGS sequence"/>
</dbReference>
<evidence type="ECO:0000313" key="2">
    <source>
        <dbReference type="EMBL" id="KAJ4961902.1"/>
    </source>
</evidence>
<accession>A0A9Q0HD77</accession>
<dbReference type="Gene3D" id="1.20.1280.50">
    <property type="match status" value="1"/>
</dbReference>
<dbReference type="InterPro" id="IPR017451">
    <property type="entry name" value="F-box-assoc_interact_dom"/>
</dbReference>
<evidence type="ECO:0000313" key="3">
    <source>
        <dbReference type="Proteomes" id="UP001141806"/>
    </source>
</evidence>
<dbReference type="EMBL" id="JAMYWD010000009">
    <property type="protein sequence ID" value="KAJ4961902.1"/>
    <property type="molecule type" value="Genomic_DNA"/>
</dbReference>
<dbReference type="PANTHER" id="PTHR31672:SF13">
    <property type="entry name" value="F-BOX PROTEIN CPR30-LIKE"/>
    <property type="match status" value="1"/>
</dbReference>
<name>A0A9Q0HD77_9MAGN</name>
<dbReference type="OrthoDB" id="5319261at2759"/>
<dbReference type="InterPro" id="IPR050796">
    <property type="entry name" value="SCF_F-box_component"/>
</dbReference>
<protein>
    <recommendedName>
        <fullName evidence="1">F-box domain-containing protein</fullName>
    </recommendedName>
</protein>
<dbReference type="InterPro" id="IPR036047">
    <property type="entry name" value="F-box-like_dom_sf"/>
</dbReference>
<dbReference type="AlphaFoldDB" id="A0A9Q0HD77"/>
<proteinExistence type="predicted"/>
<dbReference type="PROSITE" id="PS50181">
    <property type="entry name" value="FBOX"/>
    <property type="match status" value="1"/>
</dbReference>
<dbReference type="Pfam" id="PF08268">
    <property type="entry name" value="FBA_3"/>
    <property type="match status" value="1"/>
</dbReference>
<reference evidence="2" key="1">
    <citation type="journal article" date="2023" name="Plant J.">
        <title>The genome of the king protea, Protea cynaroides.</title>
        <authorList>
            <person name="Chang J."/>
            <person name="Duong T.A."/>
            <person name="Schoeman C."/>
            <person name="Ma X."/>
            <person name="Roodt D."/>
            <person name="Barker N."/>
            <person name="Li Z."/>
            <person name="Van de Peer Y."/>
            <person name="Mizrachi E."/>
        </authorList>
    </citation>
    <scope>NUCLEOTIDE SEQUENCE</scope>
    <source>
        <tissue evidence="2">Young leaves</tissue>
    </source>
</reference>
<feature type="domain" description="F-box" evidence="1">
    <location>
        <begin position="1"/>
        <end position="43"/>
    </location>
</feature>
<gene>
    <name evidence="2" type="ORF">NE237_021812</name>
</gene>
<dbReference type="PANTHER" id="PTHR31672">
    <property type="entry name" value="BNACNNG10540D PROTEIN"/>
    <property type="match status" value="1"/>
</dbReference>
<dbReference type="SUPFAM" id="SSF81383">
    <property type="entry name" value="F-box domain"/>
    <property type="match status" value="1"/>
</dbReference>
<dbReference type="SMART" id="SM00256">
    <property type="entry name" value="FBOX"/>
    <property type="match status" value="1"/>
</dbReference>
<organism evidence="2 3">
    <name type="scientific">Protea cynaroides</name>
    <dbReference type="NCBI Taxonomy" id="273540"/>
    <lineage>
        <taxon>Eukaryota</taxon>
        <taxon>Viridiplantae</taxon>
        <taxon>Streptophyta</taxon>
        <taxon>Embryophyta</taxon>
        <taxon>Tracheophyta</taxon>
        <taxon>Spermatophyta</taxon>
        <taxon>Magnoliopsida</taxon>
        <taxon>Proteales</taxon>
        <taxon>Proteaceae</taxon>
        <taxon>Protea</taxon>
    </lineage>
</organism>
<dbReference type="NCBIfam" id="TIGR01640">
    <property type="entry name" value="F_box_assoc_1"/>
    <property type="match status" value="1"/>
</dbReference>
<dbReference type="InterPro" id="IPR013187">
    <property type="entry name" value="F-box-assoc_dom_typ3"/>
</dbReference>
<dbReference type="InterPro" id="IPR001810">
    <property type="entry name" value="F-box_dom"/>
</dbReference>
<sequence>MMNLAHEIIFEILSRLPIESVLRCRSVCKLWYNLGYDSYFIHLHQSKSMKQPPRLVFDRFKENSDIASNLVMVNREEGDYKFREIPLMGFNSDELQVGRRFEIVGSCNGFLCLTFGINFSPSCLYNPITREVMMLPQTDVALRGIPLLNYGFGFDSFHNKYKVVGVFKTFGEILTVGESRWRKLEFPRTVIENDDPRSRSLFLDGIIFWFIEGYEYEILALDIESEKFWTINCPPPKENNYRGNLIEIDGSLAIIDYEYVRPSESKFRSMDVWLVKGSKTIGFSFSVTTYDMSGLHYATARGEVLVMAKLDRDTFLLACELDEGIHINRCSIFLYSPVKQYLSVLGIWESDLQTHWMVPTLKSLMAAIDT</sequence>
<evidence type="ECO:0000259" key="1">
    <source>
        <dbReference type="PROSITE" id="PS50181"/>
    </source>
</evidence>
<comment type="caution">
    <text evidence="2">The sequence shown here is derived from an EMBL/GenBank/DDBJ whole genome shotgun (WGS) entry which is preliminary data.</text>
</comment>
<dbReference type="Pfam" id="PF00646">
    <property type="entry name" value="F-box"/>
    <property type="match status" value="1"/>
</dbReference>